<dbReference type="AlphaFoldDB" id="A0A183GMD2"/>
<feature type="domain" description="C2H2-type" evidence="2">
    <location>
        <begin position="142"/>
        <end position="167"/>
    </location>
</feature>
<accession>A0A183GMD2</accession>
<gene>
    <name evidence="3" type="ORF">HPBE_LOCUS23852</name>
</gene>
<dbReference type="Proteomes" id="UP000050761">
    <property type="component" value="Unassembled WGS sequence"/>
</dbReference>
<dbReference type="SMART" id="SM00355">
    <property type="entry name" value="ZnF_C2H2"/>
    <property type="match status" value="2"/>
</dbReference>
<dbReference type="PANTHER" id="PTHR33936:SF1">
    <property type="entry name" value="PROTEIN CBG06911"/>
    <property type="match status" value="1"/>
</dbReference>
<dbReference type="InterPro" id="IPR013087">
    <property type="entry name" value="Znf_C2H2_type"/>
</dbReference>
<evidence type="ECO:0000313" key="4">
    <source>
        <dbReference type="Proteomes" id="UP000050761"/>
    </source>
</evidence>
<reference evidence="5" key="2">
    <citation type="submission" date="2019-09" db="UniProtKB">
        <authorList>
            <consortium name="WormBaseParasite"/>
        </authorList>
    </citation>
    <scope>IDENTIFICATION</scope>
</reference>
<evidence type="ECO:0000313" key="5">
    <source>
        <dbReference type="WBParaSite" id="HPBE_0002385201-mRNA-1"/>
    </source>
</evidence>
<dbReference type="WBParaSite" id="HPBE_0002385201-mRNA-1">
    <property type="protein sequence ID" value="HPBE_0002385201-mRNA-1"/>
    <property type="gene ID" value="HPBE_0002385201"/>
</dbReference>
<feature type="domain" description="C2H2-type" evidence="2">
    <location>
        <begin position="190"/>
        <end position="213"/>
    </location>
</feature>
<protein>
    <submittedName>
        <fullName evidence="5">C2H2-type domain-containing protein</fullName>
    </submittedName>
</protein>
<dbReference type="PANTHER" id="PTHR33936">
    <property type="entry name" value="PROTEIN CBG17840"/>
    <property type="match status" value="1"/>
</dbReference>
<reference evidence="3 4" key="1">
    <citation type="submission" date="2018-11" db="EMBL/GenBank/DDBJ databases">
        <authorList>
            <consortium name="Pathogen Informatics"/>
        </authorList>
    </citation>
    <scope>NUCLEOTIDE SEQUENCE [LARGE SCALE GENOMIC DNA]</scope>
</reference>
<feature type="region of interest" description="Disordered" evidence="1">
    <location>
        <begin position="170"/>
        <end position="189"/>
    </location>
</feature>
<name>A0A183GMD2_HELPZ</name>
<dbReference type="OrthoDB" id="5779882at2759"/>
<evidence type="ECO:0000259" key="2">
    <source>
        <dbReference type="SMART" id="SM00355"/>
    </source>
</evidence>
<dbReference type="InterPro" id="IPR052797">
    <property type="entry name" value="RegFact_GeneExpr_CellDeath"/>
</dbReference>
<dbReference type="EMBL" id="UZAH01035551">
    <property type="protein sequence ID" value="VDP41421.1"/>
    <property type="molecule type" value="Genomic_DNA"/>
</dbReference>
<organism evidence="4 5">
    <name type="scientific">Heligmosomoides polygyrus</name>
    <name type="common">Parasitic roundworm</name>
    <dbReference type="NCBI Taxonomy" id="6339"/>
    <lineage>
        <taxon>Eukaryota</taxon>
        <taxon>Metazoa</taxon>
        <taxon>Ecdysozoa</taxon>
        <taxon>Nematoda</taxon>
        <taxon>Chromadorea</taxon>
        <taxon>Rhabditida</taxon>
        <taxon>Rhabditina</taxon>
        <taxon>Rhabditomorpha</taxon>
        <taxon>Strongyloidea</taxon>
        <taxon>Heligmosomidae</taxon>
        <taxon>Heligmosomoides</taxon>
    </lineage>
</organism>
<evidence type="ECO:0000313" key="3">
    <source>
        <dbReference type="EMBL" id="VDP41421.1"/>
    </source>
</evidence>
<keyword evidence="4" id="KW-1185">Reference proteome</keyword>
<accession>A0A3P8DCE9</accession>
<proteinExistence type="predicted"/>
<evidence type="ECO:0000256" key="1">
    <source>
        <dbReference type="SAM" id="MobiDB-lite"/>
    </source>
</evidence>
<sequence>RQFVSYRNKGTDASASFSISPVAYSQAVVEEDASLPRLVEETSTSRAACSSGIVRIPVARNQQSGRYLLRIPKGEIESKSPPSSFSPRRILIPTVPPSMSMGGECSADEYEIIYEGGDSPACLAEMDAGDDGYYPLANKRSFYCSEMTCFWHGSTQASLRRHVMITHNRKATSNAAVPQATRRSSKPKGVKCSECDEMAYSRPLLLRHMTQAHGIVAPLIYKTFSDREKLQIWLEQLRETHAIEFVVSSGSKKWGQGLQVRFCSINCHTFVTMVVF</sequence>